<organism evidence="2 3">
    <name type="scientific">Pleurodeles waltl</name>
    <name type="common">Iberian ribbed newt</name>
    <dbReference type="NCBI Taxonomy" id="8319"/>
    <lineage>
        <taxon>Eukaryota</taxon>
        <taxon>Metazoa</taxon>
        <taxon>Chordata</taxon>
        <taxon>Craniata</taxon>
        <taxon>Vertebrata</taxon>
        <taxon>Euteleostomi</taxon>
        <taxon>Amphibia</taxon>
        <taxon>Batrachia</taxon>
        <taxon>Caudata</taxon>
        <taxon>Salamandroidea</taxon>
        <taxon>Salamandridae</taxon>
        <taxon>Pleurodelinae</taxon>
        <taxon>Pleurodeles</taxon>
    </lineage>
</organism>
<accession>A0AAV7P0U5</accession>
<feature type="region of interest" description="Disordered" evidence="1">
    <location>
        <begin position="1"/>
        <end position="27"/>
    </location>
</feature>
<evidence type="ECO:0000313" key="3">
    <source>
        <dbReference type="Proteomes" id="UP001066276"/>
    </source>
</evidence>
<reference evidence="2" key="1">
    <citation type="journal article" date="2022" name="bioRxiv">
        <title>Sequencing and chromosome-scale assembly of the giantPleurodeles waltlgenome.</title>
        <authorList>
            <person name="Brown T."/>
            <person name="Elewa A."/>
            <person name="Iarovenko S."/>
            <person name="Subramanian E."/>
            <person name="Araus A.J."/>
            <person name="Petzold A."/>
            <person name="Susuki M."/>
            <person name="Suzuki K.-i.T."/>
            <person name="Hayashi T."/>
            <person name="Toyoda A."/>
            <person name="Oliveira C."/>
            <person name="Osipova E."/>
            <person name="Leigh N.D."/>
            <person name="Simon A."/>
            <person name="Yun M.H."/>
        </authorList>
    </citation>
    <scope>NUCLEOTIDE SEQUENCE</scope>
    <source>
        <strain evidence="2">20211129_DDA</strain>
        <tissue evidence="2">Liver</tissue>
    </source>
</reference>
<proteinExistence type="predicted"/>
<dbReference type="AlphaFoldDB" id="A0AAV7P0U5"/>
<protein>
    <submittedName>
        <fullName evidence="2">Uncharacterized protein</fullName>
    </submittedName>
</protein>
<gene>
    <name evidence="2" type="ORF">NDU88_008961</name>
</gene>
<dbReference type="Proteomes" id="UP001066276">
    <property type="component" value="Chromosome 8"/>
</dbReference>
<keyword evidence="3" id="KW-1185">Reference proteome</keyword>
<sequence length="86" mass="8970">MWDKVTPSRLTGTGGVAPRASRADGPDWRICEGDLSEDTVSRGLDVDPALRIEKQQDGTMVAIPTGSVDGSGGRPDLDSSLASAKD</sequence>
<name>A0AAV7P0U5_PLEWA</name>
<comment type="caution">
    <text evidence="2">The sequence shown here is derived from an EMBL/GenBank/DDBJ whole genome shotgun (WGS) entry which is preliminary data.</text>
</comment>
<dbReference type="EMBL" id="JANPWB010000012">
    <property type="protein sequence ID" value="KAJ1120812.1"/>
    <property type="molecule type" value="Genomic_DNA"/>
</dbReference>
<evidence type="ECO:0000256" key="1">
    <source>
        <dbReference type="SAM" id="MobiDB-lite"/>
    </source>
</evidence>
<evidence type="ECO:0000313" key="2">
    <source>
        <dbReference type="EMBL" id="KAJ1120812.1"/>
    </source>
</evidence>
<feature type="region of interest" description="Disordered" evidence="1">
    <location>
        <begin position="63"/>
        <end position="86"/>
    </location>
</feature>